<comment type="similarity">
    <text evidence="3">Belongs to the ATPase protein YMF19 family.</text>
</comment>
<feature type="transmembrane region" description="Helical" evidence="20">
    <location>
        <begin position="12"/>
        <end position="29"/>
    </location>
</feature>
<dbReference type="Gramene" id="CDP20514">
    <property type="protein sequence ID" value="CDP20514"/>
    <property type="gene ID" value="GSCOC_T00000895001"/>
</dbReference>
<evidence type="ECO:0000256" key="5">
    <source>
        <dbReference type="ARBA" id="ARBA00012473"/>
    </source>
</evidence>
<evidence type="ECO:0000256" key="8">
    <source>
        <dbReference type="ARBA" id="ARBA00022692"/>
    </source>
</evidence>
<feature type="domain" description="ATP synthase YMF19-like N-terminal" evidence="21">
    <location>
        <begin position="3"/>
        <end position="30"/>
    </location>
</feature>
<evidence type="ECO:0000256" key="11">
    <source>
        <dbReference type="ARBA" id="ARBA00022840"/>
    </source>
</evidence>
<comment type="subunit">
    <text evidence="4">F-type ATPases have 2 components, CF(1) - the catalytic core - and CF(0) - the membrane proton channel. CF(1) has five subunits: alpha(3), beta(3), gamma(1), delta(1), epsilon(1). CF(0) has three main subunits: a, b and c.</text>
</comment>
<evidence type="ECO:0000256" key="1">
    <source>
        <dbReference type="ARBA" id="ARBA00003096"/>
    </source>
</evidence>
<evidence type="ECO:0000256" key="14">
    <source>
        <dbReference type="ARBA" id="ARBA00023065"/>
    </source>
</evidence>
<dbReference type="GO" id="GO:0045259">
    <property type="term" value="C:proton-transporting ATP synthase complex"/>
    <property type="evidence" value="ECO:0007669"/>
    <property type="project" value="UniProtKB-KW"/>
</dbReference>
<keyword evidence="13 20" id="KW-1133">Transmembrane helix</keyword>
<dbReference type="InParanoid" id="A0A068VIU4"/>
<name>A0A068VIU4_COFCA</name>
<keyword evidence="17" id="KW-0066">ATP synthesis</keyword>
<keyword evidence="16 20" id="KW-0472">Membrane</keyword>
<evidence type="ECO:0000256" key="2">
    <source>
        <dbReference type="ARBA" id="ARBA00004304"/>
    </source>
</evidence>
<evidence type="ECO:0000313" key="23">
    <source>
        <dbReference type="Proteomes" id="UP000295252"/>
    </source>
</evidence>
<keyword evidence="7" id="KW-0138">CF(0)</keyword>
<evidence type="ECO:0000256" key="17">
    <source>
        <dbReference type="ARBA" id="ARBA00023310"/>
    </source>
</evidence>
<keyword evidence="12" id="KW-1278">Translocase</keyword>
<keyword evidence="14" id="KW-0406">Ion transport</keyword>
<keyword evidence="23" id="KW-1185">Reference proteome</keyword>
<evidence type="ECO:0000256" key="20">
    <source>
        <dbReference type="SAM" id="Phobius"/>
    </source>
</evidence>
<dbReference type="PANTHER" id="PTHR36816">
    <property type="entry name" value="ATP SYNTHASE PROTEIN YMF19"/>
    <property type="match status" value="1"/>
</dbReference>
<proteinExistence type="inferred from homology"/>
<dbReference type="GO" id="GO:1902600">
    <property type="term" value="P:proton transmembrane transport"/>
    <property type="evidence" value="ECO:0007669"/>
    <property type="project" value="UniProtKB-KW"/>
</dbReference>
<evidence type="ECO:0000256" key="6">
    <source>
        <dbReference type="ARBA" id="ARBA00022448"/>
    </source>
</evidence>
<keyword evidence="6" id="KW-0813">Transport</keyword>
<protein>
    <recommendedName>
        <fullName evidence="5">H(+)-transporting two-sector ATPase</fullName>
        <ecNumber evidence="5">7.1.2.2</ecNumber>
    </recommendedName>
    <alternativeName>
        <fullName evidence="18">Mitochondrial protein YMF19</fullName>
    </alternativeName>
</protein>
<evidence type="ECO:0000259" key="21">
    <source>
        <dbReference type="Pfam" id="PF02326"/>
    </source>
</evidence>
<dbReference type="Pfam" id="PF02326">
    <property type="entry name" value="YMF19"/>
    <property type="match status" value="1"/>
</dbReference>
<evidence type="ECO:0000256" key="19">
    <source>
        <dbReference type="ARBA" id="ARBA00048383"/>
    </source>
</evidence>
<evidence type="ECO:0000256" key="9">
    <source>
        <dbReference type="ARBA" id="ARBA00022741"/>
    </source>
</evidence>
<accession>A0A068VIU4</accession>
<dbReference type="OrthoDB" id="564124at2759"/>
<dbReference type="InterPro" id="IPR003319">
    <property type="entry name" value="YMF19-like_N"/>
</dbReference>
<dbReference type="EMBL" id="HG740388">
    <property type="protein sequence ID" value="CDP20514.1"/>
    <property type="molecule type" value="Genomic_DNA"/>
</dbReference>
<evidence type="ECO:0000256" key="18">
    <source>
        <dbReference type="ARBA" id="ARBA00030649"/>
    </source>
</evidence>
<evidence type="ECO:0000256" key="12">
    <source>
        <dbReference type="ARBA" id="ARBA00022967"/>
    </source>
</evidence>
<keyword evidence="11" id="KW-0067">ATP-binding</keyword>
<dbReference type="GO" id="GO:0006754">
    <property type="term" value="P:ATP biosynthetic process"/>
    <property type="evidence" value="ECO:0007669"/>
    <property type="project" value="UniProtKB-KW"/>
</dbReference>
<evidence type="ECO:0000256" key="3">
    <source>
        <dbReference type="ARBA" id="ARBA00010946"/>
    </source>
</evidence>
<dbReference type="EC" id="7.1.2.2" evidence="5"/>
<dbReference type="GO" id="GO:0031966">
    <property type="term" value="C:mitochondrial membrane"/>
    <property type="evidence" value="ECO:0007669"/>
    <property type="project" value="UniProtKB-SubCell"/>
</dbReference>
<evidence type="ECO:0000256" key="16">
    <source>
        <dbReference type="ARBA" id="ARBA00023136"/>
    </source>
</evidence>
<evidence type="ECO:0000256" key="7">
    <source>
        <dbReference type="ARBA" id="ARBA00022547"/>
    </source>
</evidence>
<keyword evidence="9" id="KW-0547">Nucleotide-binding</keyword>
<evidence type="ECO:0000256" key="15">
    <source>
        <dbReference type="ARBA" id="ARBA00023128"/>
    </source>
</evidence>
<gene>
    <name evidence="22" type="ORF">GSCOC_T00000895001</name>
</gene>
<reference evidence="23" key="1">
    <citation type="journal article" date="2014" name="Science">
        <title>The coffee genome provides insight into the convergent evolution of caffeine biosynthesis.</title>
        <authorList>
            <person name="Denoeud F."/>
            <person name="Carretero-Paulet L."/>
            <person name="Dereeper A."/>
            <person name="Droc G."/>
            <person name="Guyot R."/>
            <person name="Pietrella M."/>
            <person name="Zheng C."/>
            <person name="Alberti A."/>
            <person name="Anthony F."/>
            <person name="Aprea G."/>
            <person name="Aury J.M."/>
            <person name="Bento P."/>
            <person name="Bernard M."/>
            <person name="Bocs S."/>
            <person name="Campa C."/>
            <person name="Cenci A."/>
            <person name="Combes M.C."/>
            <person name="Crouzillat D."/>
            <person name="Da Silva C."/>
            <person name="Daddiego L."/>
            <person name="De Bellis F."/>
            <person name="Dussert S."/>
            <person name="Garsmeur O."/>
            <person name="Gayraud T."/>
            <person name="Guignon V."/>
            <person name="Jahn K."/>
            <person name="Jamilloux V."/>
            <person name="Joet T."/>
            <person name="Labadie K."/>
            <person name="Lan T."/>
            <person name="Leclercq J."/>
            <person name="Lepelley M."/>
            <person name="Leroy T."/>
            <person name="Li L.T."/>
            <person name="Librado P."/>
            <person name="Lopez L."/>
            <person name="Munoz A."/>
            <person name="Noel B."/>
            <person name="Pallavicini A."/>
            <person name="Perrotta G."/>
            <person name="Poncet V."/>
            <person name="Pot D."/>
            <person name="Priyono X."/>
            <person name="Rigoreau M."/>
            <person name="Rouard M."/>
            <person name="Rozas J."/>
            <person name="Tranchant-Dubreuil C."/>
            <person name="VanBuren R."/>
            <person name="Zhang Q."/>
            <person name="Andrade A.C."/>
            <person name="Argout X."/>
            <person name="Bertrand B."/>
            <person name="de Kochko A."/>
            <person name="Graziosi G."/>
            <person name="Henry R.J."/>
            <person name="Jayarama X."/>
            <person name="Ming R."/>
            <person name="Nagai C."/>
            <person name="Rounsley S."/>
            <person name="Sankoff D."/>
            <person name="Giuliano G."/>
            <person name="Albert V.A."/>
            <person name="Wincker P."/>
            <person name="Lashermes P."/>
        </authorList>
    </citation>
    <scope>NUCLEOTIDE SEQUENCE [LARGE SCALE GENOMIC DNA]</scope>
    <source>
        <strain evidence="23">cv. DH200-94</strain>
    </source>
</reference>
<sequence length="139" mass="16694">MLQLDPFTYFTQFFWSCLFLLTFYIAIICQMDHNRGNSFSFPSSSSLPNPNERPKDEKSKRYLYNGFFHSLIRQLQMEAEDFLSKRIHYNRWAAALHEIMPKEGTDWQRLNCLLSELRREGKENRFFQVLLEEVLRRGG</sequence>
<keyword evidence="15" id="KW-0496">Mitochondrion</keyword>
<dbReference type="GO" id="GO:0005524">
    <property type="term" value="F:ATP binding"/>
    <property type="evidence" value="ECO:0007669"/>
    <property type="project" value="UniProtKB-KW"/>
</dbReference>
<dbReference type="PANTHER" id="PTHR36816:SF1">
    <property type="entry name" value="ATP SYNTHASE PROTEIN YMF19"/>
    <property type="match status" value="1"/>
</dbReference>
<comment type="catalytic activity">
    <reaction evidence="19">
        <text>ATP + H2O + 4 H(+)(in) = ADP + phosphate + 5 H(+)(out)</text>
        <dbReference type="Rhea" id="RHEA:57720"/>
        <dbReference type="ChEBI" id="CHEBI:15377"/>
        <dbReference type="ChEBI" id="CHEBI:15378"/>
        <dbReference type="ChEBI" id="CHEBI:30616"/>
        <dbReference type="ChEBI" id="CHEBI:43474"/>
        <dbReference type="ChEBI" id="CHEBI:456216"/>
        <dbReference type="EC" id="7.1.2.2"/>
    </reaction>
</comment>
<dbReference type="AlphaFoldDB" id="A0A068VIU4"/>
<evidence type="ECO:0000256" key="4">
    <source>
        <dbReference type="ARBA" id="ARBA00011648"/>
    </source>
</evidence>
<comment type="function">
    <text evidence="1">This is one of the chains of the nonenzymatic component (CF(0) subunit) of the mitochondrial ATPase complex.</text>
</comment>
<evidence type="ECO:0000256" key="13">
    <source>
        <dbReference type="ARBA" id="ARBA00022989"/>
    </source>
</evidence>
<evidence type="ECO:0000313" key="22">
    <source>
        <dbReference type="EMBL" id="CDP20514.1"/>
    </source>
</evidence>
<keyword evidence="8 20" id="KW-0812">Transmembrane</keyword>
<keyword evidence="10" id="KW-0375">Hydrogen ion transport</keyword>
<comment type="subcellular location">
    <subcellularLocation>
        <location evidence="2">Mitochondrion membrane</location>
        <topology evidence="2">Single-pass membrane protein</topology>
    </subcellularLocation>
</comment>
<dbReference type="InterPro" id="IPR044975">
    <property type="entry name" value="YMF19-like"/>
</dbReference>
<dbReference type="Proteomes" id="UP000295252">
    <property type="component" value="Unassembled WGS sequence"/>
</dbReference>
<evidence type="ECO:0000256" key="10">
    <source>
        <dbReference type="ARBA" id="ARBA00022781"/>
    </source>
</evidence>
<organism evidence="22 23">
    <name type="scientific">Coffea canephora</name>
    <name type="common">Robusta coffee</name>
    <dbReference type="NCBI Taxonomy" id="49390"/>
    <lineage>
        <taxon>Eukaryota</taxon>
        <taxon>Viridiplantae</taxon>
        <taxon>Streptophyta</taxon>
        <taxon>Embryophyta</taxon>
        <taxon>Tracheophyta</taxon>
        <taxon>Spermatophyta</taxon>
        <taxon>Magnoliopsida</taxon>
        <taxon>eudicotyledons</taxon>
        <taxon>Gunneridae</taxon>
        <taxon>Pentapetalae</taxon>
        <taxon>asterids</taxon>
        <taxon>lamiids</taxon>
        <taxon>Gentianales</taxon>
        <taxon>Rubiaceae</taxon>
        <taxon>Ixoroideae</taxon>
        <taxon>Gardenieae complex</taxon>
        <taxon>Bertiereae - Coffeeae clade</taxon>
        <taxon>Coffeeae</taxon>
        <taxon>Coffea</taxon>
    </lineage>
</organism>